<dbReference type="EMBL" id="VSSQ01000007">
    <property type="protein sequence ID" value="MPL58535.1"/>
    <property type="molecule type" value="Genomic_DNA"/>
</dbReference>
<evidence type="ECO:0000256" key="6">
    <source>
        <dbReference type="ARBA" id="ARBA00023139"/>
    </source>
</evidence>
<dbReference type="InterPro" id="IPR008844">
    <property type="entry name" value="Spore_GerAC-like"/>
</dbReference>
<keyword evidence="5" id="KW-0472">Membrane</keyword>
<evidence type="ECO:0000256" key="5">
    <source>
        <dbReference type="ARBA" id="ARBA00023136"/>
    </source>
</evidence>
<evidence type="ECO:0008006" key="11">
    <source>
        <dbReference type="Google" id="ProtNLM"/>
    </source>
</evidence>
<evidence type="ECO:0000256" key="7">
    <source>
        <dbReference type="ARBA" id="ARBA00023288"/>
    </source>
</evidence>
<dbReference type="GO" id="GO:0009847">
    <property type="term" value="P:spore germination"/>
    <property type="evidence" value="ECO:0007669"/>
    <property type="project" value="InterPro"/>
</dbReference>
<keyword evidence="4" id="KW-0732">Signal</keyword>
<feature type="domain" description="Spore germination GerAC-like C-terminal" evidence="8">
    <location>
        <begin position="243"/>
        <end position="408"/>
    </location>
</feature>
<evidence type="ECO:0000313" key="10">
    <source>
        <dbReference type="EMBL" id="MPL58535.1"/>
    </source>
</evidence>
<comment type="caution">
    <text evidence="10">The sequence shown here is derived from an EMBL/GenBank/DDBJ whole genome shotgun (WGS) entry which is preliminary data.</text>
</comment>
<dbReference type="NCBIfam" id="TIGR02887">
    <property type="entry name" value="spore_ger_x_C"/>
    <property type="match status" value="1"/>
</dbReference>
<dbReference type="GO" id="GO:0016020">
    <property type="term" value="C:membrane"/>
    <property type="evidence" value="ECO:0007669"/>
    <property type="project" value="UniProtKB-SubCell"/>
</dbReference>
<dbReference type="PANTHER" id="PTHR35789">
    <property type="entry name" value="SPORE GERMINATION PROTEIN B3"/>
    <property type="match status" value="1"/>
</dbReference>
<dbReference type="PANTHER" id="PTHR35789:SF1">
    <property type="entry name" value="SPORE GERMINATION PROTEIN B3"/>
    <property type="match status" value="1"/>
</dbReference>
<dbReference type="Gene3D" id="3.30.300.210">
    <property type="entry name" value="Nutrient germinant receptor protein C, domain 3"/>
    <property type="match status" value="1"/>
</dbReference>
<evidence type="ECO:0000256" key="4">
    <source>
        <dbReference type="ARBA" id="ARBA00022729"/>
    </source>
</evidence>
<comment type="similarity">
    <text evidence="2">Belongs to the GerABKC lipoprotein family.</text>
</comment>
<dbReference type="InterPro" id="IPR038501">
    <property type="entry name" value="Spore_GerAC_C_sf"/>
</dbReference>
<comment type="subcellular location">
    <subcellularLocation>
        <location evidence="1">Membrane</location>
        <topology evidence="1">Lipid-anchor</topology>
    </subcellularLocation>
</comment>
<evidence type="ECO:0000256" key="3">
    <source>
        <dbReference type="ARBA" id="ARBA00022544"/>
    </source>
</evidence>
<organism evidence="10">
    <name type="scientific">bioreactor metagenome</name>
    <dbReference type="NCBI Taxonomy" id="1076179"/>
    <lineage>
        <taxon>unclassified sequences</taxon>
        <taxon>metagenomes</taxon>
        <taxon>ecological metagenomes</taxon>
    </lineage>
</organism>
<proteinExistence type="inferred from homology"/>
<evidence type="ECO:0000259" key="9">
    <source>
        <dbReference type="Pfam" id="PF25198"/>
    </source>
</evidence>
<keyword evidence="3" id="KW-0309">Germination</keyword>
<dbReference type="Pfam" id="PF25198">
    <property type="entry name" value="Spore_GerAC_N"/>
    <property type="match status" value="1"/>
</dbReference>
<gene>
    <name evidence="10" type="ORF">SDC9_04069</name>
</gene>
<dbReference type="AlphaFoldDB" id="A0A644SV78"/>
<protein>
    <recommendedName>
        <fullName evidence="11">Spore germination protein B3</fullName>
    </recommendedName>
</protein>
<sequence>MLRLAIVSLMILAAVFTAGCFGGQETDDIAYVLVMGLDKSKQEGKLDVTYQMAIPRALTGEGASGEPALSITLTAESTSEARDLFNSVVARTLNLSHTKVLIIGESLARQGLGEVLGVFMRFREFRGGMKIIIVNDDTAQNFISKNKPKMELVVSRYYETILLSADQSSYFPSVNLHDFYSRMKSGSAAPIAVLAGISGKDSEQASSIPKKPSDSVDDYLAGQIPRGEEETDKEKPNLAEFLGTAVFREDKLVGKLTNQETRMMAILRNNLQNPFFTIDDPLVAGKHIVLNLRLGRNTKLDADIHNDQAKLKGEIFLEGEISSIGSGVSYEREDYRKLLEEHISQTIKQDILTMLHKTQGMRADVVGFGYPARKNFRTYNEFMQIDWADLYSKADIDVTVKTRIRRTGLMWKTSPINGSDN</sequence>
<keyword evidence="6" id="KW-0564">Palmitate</keyword>
<dbReference type="InterPro" id="IPR046953">
    <property type="entry name" value="Spore_GerAC-like_C"/>
</dbReference>
<name>A0A644SV78_9ZZZZ</name>
<dbReference type="PROSITE" id="PS51257">
    <property type="entry name" value="PROKAR_LIPOPROTEIN"/>
    <property type="match status" value="1"/>
</dbReference>
<evidence type="ECO:0000259" key="8">
    <source>
        <dbReference type="Pfam" id="PF05504"/>
    </source>
</evidence>
<keyword evidence="7" id="KW-0449">Lipoprotein</keyword>
<feature type="domain" description="Spore germination protein N-terminal" evidence="9">
    <location>
        <begin position="24"/>
        <end position="191"/>
    </location>
</feature>
<dbReference type="InterPro" id="IPR057336">
    <property type="entry name" value="GerAC_N"/>
</dbReference>
<evidence type="ECO:0000256" key="1">
    <source>
        <dbReference type="ARBA" id="ARBA00004635"/>
    </source>
</evidence>
<dbReference type="Pfam" id="PF05504">
    <property type="entry name" value="Spore_GerAC"/>
    <property type="match status" value="1"/>
</dbReference>
<reference evidence="10" key="1">
    <citation type="submission" date="2019-08" db="EMBL/GenBank/DDBJ databases">
        <authorList>
            <person name="Kucharzyk K."/>
            <person name="Murdoch R.W."/>
            <person name="Higgins S."/>
            <person name="Loffler F."/>
        </authorList>
    </citation>
    <scope>NUCLEOTIDE SEQUENCE</scope>
</reference>
<accession>A0A644SV78</accession>
<evidence type="ECO:0000256" key="2">
    <source>
        <dbReference type="ARBA" id="ARBA00007886"/>
    </source>
</evidence>